<protein>
    <submittedName>
        <fullName evidence="3">Cupin</fullName>
    </submittedName>
</protein>
<evidence type="ECO:0000313" key="5">
    <source>
        <dbReference type="Proteomes" id="UP000321917"/>
    </source>
</evidence>
<dbReference type="EMBL" id="VOLR01000010">
    <property type="protein sequence ID" value="TWX60225.1"/>
    <property type="molecule type" value="Genomic_DNA"/>
</dbReference>
<comment type="caution">
    <text evidence="3">The sequence shown here is derived from an EMBL/GenBank/DDBJ whole genome shotgun (WGS) entry which is preliminary data.</text>
</comment>
<evidence type="ECO:0000313" key="3">
    <source>
        <dbReference type="EMBL" id="TWX68982.1"/>
    </source>
</evidence>
<evidence type="ECO:0000259" key="1">
    <source>
        <dbReference type="Pfam" id="PF12973"/>
    </source>
</evidence>
<dbReference type="CDD" id="cd20303">
    <property type="entry name" value="cupin_ChrR_1"/>
    <property type="match status" value="1"/>
</dbReference>
<dbReference type="OrthoDB" id="9801227at2"/>
<evidence type="ECO:0000313" key="2">
    <source>
        <dbReference type="EMBL" id="TWX60225.1"/>
    </source>
</evidence>
<dbReference type="Proteomes" id="UP000321525">
    <property type="component" value="Unassembled WGS sequence"/>
</dbReference>
<organism evidence="3 5">
    <name type="scientific">Colwellia hornerae</name>
    <dbReference type="NCBI Taxonomy" id="89402"/>
    <lineage>
        <taxon>Bacteria</taxon>
        <taxon>Pseudomonadati</taxon>
        <taxon>Pseudomonadota</taxon>
        <taxon>Gammaproteobacteria</taxon>
        <taxon>Alteromonadales</taxon>
        <taxon>Colwelliaceae</taxon>
        <taxon>Colwellia</taxon>
    </lineage>
</organism>
<dbReference type="EMBL" id="VOLQ01000009">
    <property type="protein sequence ID" value="TWX68982.1"/>
    <property type="molecule type" value="Genomic_DNA"/>
</dbReference>
<dbReference type="Gene3D" id="2.60.120.10">
    <property type="entry name" value="Jelly Rolls"/>
    <property type="match status" value="1"/>
</dbReference>
<dbReference type="SUPFAM" id="SSF51182">
    <property type="entry name" value="RmlC-like cupins"/>
    <property type="match status" value="2"/>
</dbReference>
<gene>
    <name evidence="2" type="ORF">ESZ26_08945</name>
    <name evidence="3" type="ORF">ESZ27_06485</name>
</gene>
<feature type="domain" description="ChrR-like cupin" evidence="1">
    <location>
        <begin position="9"/>
        <end position="112"/>
    </location>
</feature>
<keyword evidence="4" id="KW-1185">Reference proteome</keyword>
<dbReference type="Proteomes" id="UP000321917">
    <property type="component" value="Unassembled WGS sequence"/>
</dbReference>
<dbReference type="InterPro" id="IPR025979">
    <property type="entry name" value="ChrR-like_cupin_dom"/>
</dbReference>
<evidence type="ECO:0000313" key="4">
    <source>
        <dbReference type="Proteomes" id="UP000321525"/>
    </source>
</evidence>
<proteinExistence type="predicted"/>
<accession>A0A5C6QK61</accession>
<dbReference type="Pfam" id="PF12973">
    <property type="entry name" value="Cupin_7"/>
    <property type="match status" value="1"/>
</dbReference>
<dbReference type="InterPro" id="IPR014710">
    <property type="entry name" value="RmlC-like_jellyroll"/>
</dbReference>
<sequence length="230" mass="24982">MEILADFTQRAIVHSASLDWLASPMPGVDRRPLDRVGGEVARATSIVRYAKGSKFSAHVHTGGEEFIVLEGVFQDEHGDYPVGSYIRNPPQSSHTPRSDEGCIIFVKLWQFQPEDSSHVSLQTQQMSATPTEIPGVSIIPLHQDTIEEVAILSFEPSAIMNIVATRGAEVLVLSGELHTASDLLPKHSWVRLPLGDTLTVTAGSVGAKIWLKSGNLTEVNNQIKRVKAAG</sequence>
<name>A0A5C6QK61_9GAMM</name>
<dbReference type="RefSeq" id="WP_146799401.1">
    <property type="nucleotide sequence ID" value="NZ_VOLP01000011.1"/>
</dbReference>
<reference evidence="3 5" key="1">
    <citation type="submission" date="2019-07" db="EMBL/GenBank/DDBJ databases">
        <title>Genomes of sea-ice associated Colwellia species.</title>
        <authorList>
            <person name="Bowman J.P."/>
        </authorList>
    </citation>
    <scope>NUCLEOTIDE SEQUENCE [LARGE SCALE GENOMIC DNA]</scope>
    <source>
        <strain evidence="2 4">ACAM 607</strain>
        <strain evidence="3 5">IC036</strain>
    </source>
</reference>
<dbReference type="InterPro" id="IPR011051">
    <property type="entry name" value="RmlC_Cupin_sf"/>
</dbReference>
<dbReference type="AlphaFoldDB" id="A0A5C6QK61"/>